<gene>
    <name evidence="3" type="ORF">DQX05_02510</name>
    <name evidence="2" type="ORF">FLT43_19985</name>
    <name evidence="1" type="ORF">M5W83_24380</name>
</gene>
<dbReference type="Proteomes" id="UP001209276">
    <property type="component" value="Unassembled WGS sequence"/>
</dbReference>
<evidence type="ECO:0000313" key="5">
    <source>
        <dbReference type="Proteomes" id="UP000315377"/>
    </source>
</evidence>
<protein>
    <submittedName>
        <fullName evidence="3">Uncharacterized protein</fullName>
    </submittedName>
</protein>
<dbReference type="AlphaFoldDB" id="A0A378XBN0"/>
<reference evidence="1 6" key="3">
    <citation type="submission" date="2022-05" db="EMBL/GenBank/DDBJ databases">
        <title>Genome Sequencing of Bee-Associated Microbes.</title>
        <authorList>
            <person name="Dunlap C."/>
        </authorList>
    </citation>
    <scope>NUCLEOTIDE SEQUENCE [LARGE SCALE GENOMIC DNA]</scope>
    <source>
        <strain evidence="1 6">NRRL B-14613</strain>
    </source>
</reference>
<dbReference type="Proteomes" id="UP000315377">
    <property type="component" value="Chromosome"/>
</dbReference>
<dbReference type="OrthoDB" id="2666285at2"/>
<dbReference type="EMBL" id="QYZD01000001">
    <property type="protein sequence ID" value="RJG26909.1"/>
    <property type="molecule type" value="Genomic_DNA"/>
</dbReference>
<evidence type="ECO:0000313" key="6">
    <source>
        <dbReference type="Proteomes" id="UP001209276"/>
    </source>
</evidence>
<evidence type="ECO:0000313" key="4">
    <source>
        <dbReference type="Proteomes" id="UP000266177"/>
    </source>
</evidence>
<dbReference type="EMBL" id="CP041405">
    <property type="protein sequence ID" value="QDM45500.1"/>
    <property type="molecule type" value="Genomic_DNA"/>
</dbReference>
<sequence>MPESEDRRRVEARLSEYLTEGDMETEEQEEAVRRRLPPRTEIRIQTALDPIVEETKQYRSMAKEIDSRYDEYLKRVKEDKPKDS</sequence>
<proteinExistence type="predicted"/>
<reference evidence="3 4" key="1">
    <citation type="submission" date="2018-09" db="EMBL/GenBank/DDBJ databases">
        <title>Paenibacillus SK2017-BO5.</title>
        <authorList>
            <person name="Piskunova J.V."/>
            <person name="Dubiley S.A."/>
            <person name="Severinov K.V."/>
        </authorList>
    </citation>
    <scope>NUCLEOTIDE SEQUENCE [LARGE SCALE GENOMIC DNA]</scope>
    <source>
        <strain evidence="3 4">BO5</strain>
    </source>
</reference>
<keyword evidence="6" id="KW-1185">Reference proteome</keyword>
<dbReference type="EMBL" id="JAMDMM010000053">
    <property type="protein sequence ID" value="MCY9610290.1"/>
    <property type="molecule type" value="Genomic_DNA"/>
</dbReference>
<reference evidence="2 5" key="2">
    <citation type="submission" date="2019-07" db="EMBL/GenBank/DDBJ databases">
        <title>Paenibacillus thiaminolyticus NRRL B-4156.</title>
        <authorList>
            <person name="Hehnly C."/>
            <person name="Zhang L."/>
        </authorList>
    </citation>
    <scope>NUCLEOTIDE SEQUENCE [LARGE SCALE GENOMIC DNA]</scope>
    <source>
        <strain evidence="2 5">NRRL B-4156</strain>
    </source>
</reference>
<evidence type="ECO:0000313" key="2">
    <source>
        <dbReference type="EMBL" id="QDM45500.1"/>
    </source>
</evidence>
<evidence type="ECO:0000313" key="3">
    <source>
        <dbReference type="EMBL" id="RJG26909.1"/>
    </source>
</evidence>
<evidence type="ECO:0000313" key="1">
    <source>
        <dbReference type="EMBL" id="MCY9610290.1"/>
    </source>
</evidence>
<dbReference type="Proteomes" id="UP000266177">
    <property type="component" value="Unassembled WGS sequence"/>
</dbReference>
<dbReference type="RefSeq" id="WP_087443378.1">
    <property type="nucleotide sequence ID" value="NZ_CABMNB010000032.1"/>
</dbReference>
<name>A0A378XBN0_PANTH</name>
<dbReference type="GeneID" id="76998243"/>
<accession>A0A378XBN0</accession>
<organism evidence="3 4">
    <name type="scientific">Paenibacillus thiaminolyticus</name>
    <name type="common">Bacillus thiaminolyticus</name>
    <dbReference type="NCBI Taxonomy" id="49283"/>
    <lineage>
        <taxon>Bacteria</taxon>
        <taxon>Bacillati</taxon>
        <taxon>Bacillota</taxon>
        <taxon>Bacilli</taxon>
        <taxon>Bacillales</taxon>
        <taxon>Paenibacillaceae</taxon>
        <taxon>Paenibacillus</taxon>
    </lineage>
</organism>